<evidence type="ECO:0000259" key="2">
    <source>
        <dbReference type="Pfam" id="PF05378"/>
    </source>
</evidence>
<feature type="domain" description="Hydantoinase/oxoprolinase N-terminal" evidence="2">
    <location>
        <begin position="3"/>
        <end position="172"/>
    </location>
</feature>
<reference evidence="3" key="1">
    <citation type="submission" date="2023-08" db="EMBL/GenBank/DDBJ databases">
        <title>Functional and genomic diversity of the sorghum phyllosphere microbiome.</title>
        <authorList>
            <person name="Shade A."/>
        </authorList>
    </citation>
    <scope>NUCLEOTIDE SEQUENCE</scope>
    <source>
        <strain evidence="3">SORGH_AS_0974</strain>
    </source>
</reference>
<dbReference type="EMBL" id="JAVIZC010000001">
    <property type="protein sequence ID" value="MDR6101632.1"/>
    <property type="molecule type" value="Genomic_DNA"/>
</dbReference>
<dbReference type="SUPFAM" id="SSF53067">
    <property type="entry name" value="Actin-like ATPase domain"/>
    <property type="match status" value="2"/>
</dbReference>
<gene>
    <name evidence="3" type="ORF">QE369_001810</name>
</gene>
<name>A0AAJ2BAW4_9HYPH</name>
<dbReference type="AlphaFoldDB" id="A0AAJ2BAW4"/>
<evidence type="ECO:0000313" key="3">
    <source>
        <dbReference type="EMBL" id="MDR6101632.1"/>
    </source>
</evidence>
<accession>A0AAJ2BAW4</accession>
<dbReference type="InterPro" id="IPR045079">
    <property type="entry name" value="Oxoprolinase-like"/>
</dbReference>
<dbReference type="Proteomes" id="UP001255601">
    <property type="component" value="Unassembled WGS sequence"/>
</dbReference>
<organism evidence="3 4">
    <name type="scientific">Agrobacterium larrymoorei</name>
    <dbReference type="NCBI Taxonomy" id="160699"/>
    <lineage>
        <taxon>Bacteria</taxon>
        <taxon>Pseudomonadati</taxon>
        <taxon>Pseudomonadota</taxon>
        <taxon>Alphaproteobacteria</taxon>
        <taxon>Hyphomicrobiales</taxon>
        <taxon>Rhizobiaceae</taxon>
        <taxon>Rhizobium/Agrobacterium group</taxon>
        <taxon>Agrobacterium</taxon>
    </lineage>
</organism>
<dbReference type="InterPro" id="IPR002821">
    <property type="entry name" value="Hydantoinase_A"/>
</dbReference>
<evidence type="ECO:0000259" key="1">
    <source>
        <dbReference type="Pfam" id="PF01968"/>
    </source>
</evidence>
<sequence>MKRIGIDVGGTNTDAVLIDGDAIVAAIKVPTTQDVLSGVKSALSHVAGQIGAADRPIDAVMIGTTHFTNAVVERARLERVAAIRIALPTGSSLPPMCDWPKDLYDAVDPLIFMVHGGHEYDGSPLVPMIPDEIREVAMKIRDAGITSIAISATFSPLTTECEVRAADIVRSVIPDARITLSHTLGRIGLLERENVALLNAALQTLGKTTVQAFSDALREAGVKAPFYLTQNDGTVALADVAAANPVHSFASGPTNSMRGAAFLTGLSDAMVVDVGGTTSDIGCLVGGFPREANNIVHIGGVRTLFRMPDLLPIALGGGTIVDPRTGKIGPRSVGYRILTEARVFGGDTLTTSDIAVAAGLIEMGDRDRVRNLDPVFVQATLQNIRDMVADGFDQMKTSADEVPLIAVGGGAFLIPERVPGASEVLRVENAGVANALGAAMAQVSGEVDRVFSGLSRDQALEQAETEAQNAAIASGAEKASLKTLEVEDIPIAYLPGGARRVRVRVIGDISFTED</sequence>
<dbReference type="RefSeq" id="WP_309770476.1">
    <property type="nucleotide sequence ID" value="NZ_JAVIZC010000001.1"/>
</dbReference>
<comment type="caution">
    <text evidence="3">The sequence shown here is derived from an EMBL/GenBank/DDBJ whole genome shotgun (WGS) entry which is preliminary data.</text>
</comment>
<dbReference type="PANTHER" id="PTHR11365">
    <property type="entry name" value="5-OXOPROLINASE RELATED"/>
    <property type="match status" value="1"/>
</dbReference>
<dbReference type="Pfam" id="PF01968">
    <property type="entry name" value="Hydantoinase_A"/>
    <property type="match status" value="1"/>
</dbReference>
<dbReference type="InterPro" id="IPR043129">
    <property type="entry name" value="ATPase_NBD"/>
</dbReference>
<dbReference type="GO" id="GO:0016787">
    <property type="term" value="F:hydrolase activity"/>
    <property type="evidence" value="ECO:0007669"/>
    <property type="project" value="InterPro"/>
</dbReference>
<dbReference type="Pfam" id="PF05378">
    <property type="entry name" value="Hydant_A_N"/>
    <property type="match status" value="1"/>
</dbReference>
<dbReference type="InterPro" id="IPR008040">
    <property type="entry name" value="Hydant_A_N"/>
</dbReference>
<protein>
    <submittedName>
        <fullName evidence="3">N-methylhydantoinase A/oxoprolinase/acetone carboxylase beta subunit</fullName>
    </submittedName>
</protein>
<dbReference type="PANTHER" id="PTHR11365:SF10">
    <property type="entry name" value="HYDANTOINASE_OXOPROLINASE"/>
    <property type="match status" value="1"/>
</dbReference>
<dbReference type="Gene3D" id="3.30.420.40">
    <property type="match status" value="1"/>
</dbReference>
<feature type="domain" description="Hydantoinase A/oxoprolinase" evidence="1">
    <location>
        <begin position="192"/>
        <end position="362"/>
    </location>
</feature>
<proteinExistence type="predicted"/>
<evidence type="ECO:0000313" key="4">
    <source>
        <dbReference type="Proteomes" id="UP001255601"/>
    </source>
</evidence>